<keyword evidence="1" id="KW-1133">Transmembrane helix</keyword>
<proteinExistence type="predicted"/>
<evidence type="ECO:0000313" key="3">
    <source>
        <dbReference type="Proteomes" id="UP000326994"/>
    </source>
</evidence>
<keyword evidence="1" id="KW-0812">Transmembrane</keyword>
<reference evidence="2 3" key="1">
    <citation type="submission" date="2019-08" db="EMBL/GenBank/DDBJ databases">
        <title>Ulvibacter marinistellae sp. nov., isolated from a starfish, Patiria pectinifera.</title>
        <authorList>
            <person name="Kawano K."/>
            <person name="Ushijima N."/>
            <person name="Kihara M."/>
            <person name="Itoh H."/>
        </authorList>
    </citation>
    <scope>NUCLEOTIDE SEQUENCE [LARGE SCALE GENOMIC DNA]</scope>
    <source>
        <strain evidence="2 3">KK4</strain>
    </source>
</reference>
<feature type="transmembrane region" description="Helical" evidence="1">
    <location>
        <begin position="20"/>
        <end position="38"/>
    </location>
</feature>
<keyword evidence="1" id="KW-0472">Membrane</keyword>
<dbReference type="EMBL" id="BKCF01000001">
    <property type="protein sequence ID" value="GEQ84834.1"/>
    <property type="molecule type" value="Genomic_DNA"/>
</dbReference>
<dbReference type="RefSeq" id="WP_151892771.1">
    <property type="nucleotide sequence ID" value="NZ_BKCF01000001.1"/>
</dbReference>
<evidence type="ECO:0000256" key="1">
    <source>
        <dbReference type="SAM" id="Phobius"/>
    </source>
</evidence>
<dbReference type="Pfam" id="PF09527">
    <property type="entry name" value="ATPase_gene1"/>
    <property type="match status" value="1"/>
</dbReference>
<dbReference type="OrthoDB" id="9798708at2"/>
<keyword evidence="3" id="KW-1185">Reference proteome</keyword>
<gene>
    <name evidence="2" type="ORF">ULMS_03420</name>
</gene>
<feature type="transmembrane region" description="Helical" evidence="1">
    <location>
        <begin position="44"/>
        <end position="64"/>
    </location>
</feature>
<dbReference type="AlphaFoldDB" id="A0A5J4FUW5"/>
<protein>
    <recommendedName>
        <fullName evidence="4">AtpZ/AtpI family protein</fullName>
    </recommendedName>
</protein>
<dbReference type="Proteomes" id="UP000326994">
    <property type="component" value="Unassembled WGS sequence"/>
</dbReference>
<comment type="caution">
    <text evidence="2">The sequence shown here is derived from an EMBL/GenBank/DDBJ whole genome shotgun (WGS) entry which is preliminary data.</text>
</comment>
<evidence type="ECO:0008006" key="4">
    <source>
        <dbReference type="Google" id="ProtNLM"/>
    </source>
</evidence>
<sequence>MENPKKKNESPSKWLRFSSIALQMGATIYLGNLLGGWLDGQYTTTFWEPTVTMIAVFISMYLIIKGVNQMNK</sequence>
<name>A0A5J4FUW5_9FLAO</name>
<dbReference type="InterPro" id="IPR032820">
    <property type="entry name" value="ATPase_put"/>
</dbReference>
<organism evidence="2 3">
    <name type="scientific">Patiriisocius marinistellae</name>
    <dbReference type="NCBI Taxonomy" id="2494560"/>
    <lineage>
        <taxon>Bacteria</taxon>
        <taxon>Pseudomonadati</taxon>
        <taxon>Bacteroidota</taxon>
        <taxon>Flavobacteriia</taxon>
        <taxon>Flavobacteriales</taxon>
        <taxon>Flavobacteriaceae</taxon>
        <taxon>Patiriisocius</taxon>
    </lineage>
</organism>
<accession>A0A5J4FUW5</accession>
<evidence type="ECO:0000313" key="2">
    <source>
        <dbReference type="EMBL" id="GEQ84834.1"/>
    </source>
</evidence>